<dbReference type="InterPro" id="IPR050855">
    <property type="entry name" value="NDM-1-like"/>
</dbReference>
<dbReference type="SUPFAM" id="SSF56281">
    <property type="entry name" value="Metallo-hydrolase/oxidoreductase"/>
    <property type="match status" value="1"/>
</dbReference>
<evidence type="ECO:0000313" key="2">
    <source>
        <dbReference type="EMBL" id="BBH95592.1"/>
    </source>
</evidence>
<dbReference type="InterPro" id="IPR001279">
    <property type="entry name" value="Metallo-B-lactamas"/>
</dbReference>
<proteinExistence type="predicted"/>
<protein>
    <submittedName>
        <fullName evidence="2">MBL fold hydrolase</fullName>
    </submittedName>
</protein>
<name>A0A455T814_9CHLR</name>
<sequence>MSANFQPVVRLRKERPGTWQISLPFLGEHGIIGTYLITDERQTALIDPGPTSTVTALLSELREAGFDPEAITHILLTHIHLDHAGATGTLTRLLPQAQVYVHSRGAPHLVDPSKVIASASRIYGEQMPTLWGEVEAVPAERVHSLEDGEVLNVAGRRLEVHYTPGHAVHHVIFFDVHSGELFAGDAAGVRLQDVDYVRPPTPPPDLDLEAWFESLSRMSRLRPDVLYLGHFGPTRDVTRHIANLRERLIAWGEIVLQAMREGKSEEEIRERLIAETQPELERLARDPQAVRRYDLATNYPMTVQGYMRYWQKKHPERLQGGPLS</sequence>
<dbReference type="CDD" id="cd07726">
    <property type="entry name" value="ST1585-like_MBL-fold"/>
    <property type="match status" value="1"/>
</dbReference>
<dbReference type="EMBL" id="AP019377">
    <property type="protein sequence ID" value="BBH95592.1"/>
    <property type="molecule type" value="Genomic_DNA"/>
</dbReference>
<dbReference type="PANTHER" id="PTHR42951">
    <property type="entry name" value="METALLO-BETA-LACTAMASE DOMAIN-CONTAINING"/>
    <property type="match status" value="1"/>
</dbReference>
<dbReference type="InterPro" id="IPR036866">
    <property type="entry name" value="RibonucZ/Hydroxyglut_hydro"/>
</dbReference>
<dbReference type="AlphaFoldDB" id="A0A455T814"/>
<dbReference type="PANTHER" id="PTHR42951:SF22">
    <property type="entry name" value="METALLO BETA-LACTAMASE SUPERFAMILY LIPOPROTEIN"/>
    <property type="match status" value="1"/>
</dbReference>
<gene>
    <name evidence="2" type="ORF">KTA_37910</name>
</gene>
<reference evidence="2" key="1">
    <citation type="submission" date="2018-12" db="EMBL/GenBank/DDBJ databases">
        <title>Novel natural products biosynthetic potential of the class Ktedonobacteria.</title>
        <authorList>
            <person name="Zheng Y."/>
            <person name="Saitou A."/>
            <person name="Wang C.M."/>
            <person name="Toyoda A."/>
            <person name="Minakuchi Y."/>
            <person name="Sekiguchi Y."/>
            <person name="Ueda K."/>
            <person name="Takano H."/>
            <person name="Sakai Y."/>
            <person name="Yokota A."/>
            <person name="Yabe S."/>
        </authorList>
    </citation>
    <scope>NUCLEOTIDE SEQUENCE</scope>
    <source>
        <strain evidence="2">A3-2</strain>
    </source>
</reference>
<accession>A0A455T814</accession>
<dbReference type="Gene3D" id="3.60.15.10">
    <property type="entry name" value="Ribonuclease Z/Hydroxyacylglutathione hydrolase-like"/>
    <property type="match status" value="1"/>
</dbReference>
<feature type="domain" description="Metallo-beta-lactamase" evidence="1">
    <location>
        <begin position="31"/>
        <end position="230"/>
    </location>
</feature>
<evidence type="ECO:0000259" key="1">
    <source>
        <dbReference type="SMART" id="SM00849"/>
    </source>
</evidence>
<dbReference type="InterPro" id="IPR037482">
    <property type="entry name" value="ST1585_MBL-fold"/>
</dbReference>
<dbReference type="Pfam" id="PF00753">
    <property type="entry name" value="Lactamase_B"/>
    <property type="match status" value="1"/>
</dbReference>
<dbReference type="SMART" id="SM00849">
    <property type="entry name" value="Lactamase_B"/>
    <property type="match status" value="1"/>
</dbReference>
<dbReference type="GO" id="GO:0016787">
    <property type="term" value="F:hydrolase activity"/>
    <property type="evidence" value="ECO:0007669"/>
    <property type="project" value="UniProtKB-KW"/>
</dbReference>
<keyword evidence="2" id="KW-0378">Hydrolase</keyword>
<organism evidence="2">
    <name type="scientific">Thermogemmatispora argillosa</name>
    <dbReference type="NCBI Taxonomy" id="2045280"/>
    <lineage>
        <taxon>Bacteria</taxon>
        <taxon>Bacillati</taxon>
        <taxon>Chloroflexota</taxon>
        <taxon>Ktedonobacteria</taxon>
        <taxon>Thermogemmatisporales</taxon>
        <taxon>Thermogemmatisporaceae</taxon>
        <taxon>Thermogemmatispora</taxon>
    </lineage>
</organism>